<dbReference type="NCBIfam" id="TIGR00377">
    <property type="entry name" value="ant_ant_sig"/>
    <property type="match status" value="1"/>
</dbReference>
<comment type="function">
    <text evidence="3">Positive regulator of sigma-B activity. Non-phosphorylated RsbV binds to RsbW, preventing its association with sigma-B. When phosphorylated, releases RsbW, which is then free to complex with and inactivate sigma-B.</text>
</comment>
<dbReference type="Pfam" id="PF01740">
    <property type="entry name" value="STAS"/>
    <property type="match status" value="1"/>
</dbReference>
<dbReference type="CDD" id="cd07043">
    <property type="entry name" value="STAS_anti-anti-sigma_factors"/>
    <property type="match status" value="1"/>
</dbReference>
<dbReference type="SUPFAM" id="SSF52091">
    <property type="entry name" value="SpoIIaa-like"/>
    <property type="match status" value="1"/>
</dbReference>
<evidence type="ECO:0000256" key="3">
    <source>
        <dbReference type="ARBA" id="ARBA00024670"/>
    </source>
</evidence>
<dbReference type="InterPro" id="IPR002645">
    <property type="entry name" value="STAS_dom"/>
</dbReference>
<accession>A0A840QSB3</accession>
<comment type="caution">
    <text evidence="6">The sequence shown here is derived from an EMBL/GenBank/DDBJ whole genome shotgun (WGS) entry which is preliminary data.</text>
</comment>
<reference evidence="6 7" key="1">
    <citation type="submission" date="2020-08" db="EMBL/GenBank/DDBJ databases">
        <title>Genomic Encyclopedia of Type Strains, Phase IV (KMG-IV): sequencing the most valuable type-strain genomes for metagenomic binning, comparative biology and taxonomic classification.</title>
        <authorList>
            <person name="Goeker M."/>
        </authorList>
    </citation>
    <scope>NUCLEOTIDE SEQUENCE [LARGE SCALE GENOMIC DNA]</scope>
    <source>
        <strain evidence="6 7">DSM 24696</strain>
    </source>
</reference>
<organism evidence="6 7">
    <name type="scientific">Texcoconibacillus texcoconensis</name>
    <dbReference type="NCBI Taxonomy" id="1095777"/>
    <lineage>
        <taxon>Bacteria</taxon>
        <taxon>Bacillati</taxon>
        <taxon>Bacillota</taxon>
        <taxon>Bacilli</taxon>
        <taxon>Bacillales</taxon>
        <taxon>Bacillaceae</taxon>
        <taxon>Texcoconibacillus</taxon>
    </lineage>
</organism>
<comment type="similarity">
    <text evidence="1 4">Belongs to the anti-sigma-factor antagonist family.</text>
</comment>
<evidence type="ECO:0000256" key="4">
    <source>
        <dbReference type="RuleBase" id="RU003749"/>
    </source>
</evidence>
<evidence type="ECO:0000256" key="2">
    <source>
        <dbReference type="ARBA" id="ARBA00022553"/>
    </source>
</evidence>
<sequence>MNLELQVQERENESTVFLQGEVDVYTASTLKESLLPLTEKQDEKVVVDLSEVDYIDSTGLGIFIGALKSTDKHGSSLKLVGLNDRVSRLFDITGLNEVMDIEEGKREEA</sequence>
<evidence type="ECO:0000259" key="5">
    <source>
        <dbReference type="PROSITE" id="PS50801"/>
    </source>
</evidence>
<keyword evidence="7" id="KW-1185">Reference proteome</keyword>
<proteinExistence type="inferred from homology"/>
<dbReference type="InterPro" id="IPR036513">
    <property type="entry name" value="STAS_dom_sf"/>
</dbReference>
<dbReference type="EMBL" id="JACHHB010000011">
    <property type="protein sequence ID" value="MBB5174208.1"/>
    <property type="molecule type" value="Genomic_DNA"/>
</dbReference>
<gene>
    <name evidence="6" type="ORF">HNQ41_002402</name>
</gene>
<dbReference type="GO" id="GO:0043856">
    <property type="term" value="F:anti-sigma factor antagonist activity"/>
    <property type="evidence" value="ECO:0007669"/>
    <property type="project" value="InterPro"/>
</dbReference>
<dbReference type="PROSITE" id="PS50801">
    <property type="entry name" value="STAS"/>
    <property type="match status" value="1"/>
</dbReference>
<dbReference type="AlphaFoldDB" id="A0A840QSB3"/>
<name>A0A840QSB3_9BACI</name>
<protein>
    <recommendedName>
        <fullName evidence="4">Anti-sigma factor antagonist</fullName>
    </recommendedName>
</protein>
<dbReference type="PANTHER" id="PTHR33495:SF9">
    <property type="entry name" value="ANTI-SIGMA-B FACTOR ANTAGONIST"/>
    <property type="match status" value="1"/>
</dbReference>
<keyword evidence="2" id="KW-0597">Phosphoprotein</keyword>
<dbReference type="InterPro" id="IPR003658">
    <property type="entry name" value="Anti-sigma_ant"/>
</dbReference>
<dbReference type="PANTHER" id="PTHR33495">
    <property type="entry name" value="ANTI-SIGMA FACTOR ANTAGONIST TM_1081-RELATED-RELATED"/>
    <property type="match status" value="1"/>
</dbReference>
<evidence type="ECO:0000313" key="7">
    <source>
        <dbReference type="Proteomes" id="UP000551878"/>
    </source>
</evidence>
<evidence type="ECO:0000313" key="6">
    <source>
        <dbReference type="EMBL" id="MBB5174208.1"/>
    </source>
</evidence>
<feature type="domain" description="STAS" evidence="5">
    <location>
        <begin position="3"/>
        <end position="109"/>
    </location>
</feature>
<dbReference type="Gene3D" id="3.30.750.24">
    <property type="entry name" value="STAS domain"/>
    <property type="match status" value="1"/>
</dbReference>
<evidence type="ECO:0000256" key="1">
    <source>
        <dbReference type="ARBA" id="ARBA00009013"/>
    </source>
</evidence>
<dbReference type="Proteomes" id="UP000551878">
    <property type="component" value="Unassembled WGS sequence"/>
</dbReference>
<dbReference type="RefSeq" id="WP_184664644.1">
    <property type="nucleotide sequence ID" value="NZ_JACHHB010000011.1"/>
</dbReference>